<dbReference type="Gene3D" id="1.10.10.10">
    <property type="entry name" value="Winged helix-like DNA-binding domain superfamily/Winged helix DNA-binding domain"/>
    <property type="match status" value="1"/>
</dbReference>
<dbReference type="AlphaFoldDB" id="A0A921MDI1"/>
<keyword evidence="3" id="KW-0804">Transcription</keyword>
<dbReference type="SUPFAM" id="SSF46785">
    <property type="entry name" value="Winged helix' DNA-binding domain"/>
    <property type="match status" value="1"/>
</dbReference>
<dbReference type="PANTHER" id="PTHR33204:SF18">
    <property type="entry name" value="TRANSCRIPTIONAL REGULATORY PROTEIN"/>
    <property type="match status" value="1"/>
</dbReference>
<keyword evidence="2" id="KW-0238">DNA-binding</keyword>
<organism evidence="5 6">
    <name type="scientific">Brevibacterium senegalense</name>
    <dbReference type="NCBI Taxonomy" id="1033736"/>
    <lineage>
        <taxon>Bacteria</taxon>
        <taxon>Bacillati</taxon>
        <taxon>Actinomycetota</taxon>
        <taxon>Actinomycetes</taxon>
        <taxon>Micrococcales</taxon>
        <taxon>Brevibacteriaceae</taxon>
        <taxon>Brevibacterium</taxon>
    </lineage>
</organism>
<reference evidence="5" key="2">
    <citation type="submission" date="2021-09" db="EMBL/GenBank/DDBJ databases">
        <authorList>
            <person name="Gilroy R."/>
        </authorList>
    </citation>
    <scope>NUCLEOTIDE SEQUENCE</scope>
    <source>
        <strain evidence="5">ChiGjej5B5-7349</strain>
    </source>
</reference>
<dbReference type="Proteomes" id="UP000784435">
    <property type="component" value="Unassembled WGS sequence"/>
</dbReference>
<accession>A0A921MDI1</accession>
<dbReference type="InterPro" id="IPR036390">
    <property type="entry name" value="WH_DNA-bd_sf"/>
</dbReference>
<gene>
    <name evidence="5" type="ORF">K8V08_03595</name>
</gene>
<evidence type="ECO:0000256" key="3">
    <source>
        <dbReference type="ARBA" id="ARBA00023163"/>
    </source>
</evidence>
<evidence type="ECO:0000259" key="4">
    <source>
        <dbReference type="PROSITE" id="PS51118"/>
    </source>
</evidence>
<dbReference type="Pfam" id="PF01638">
    <property type="entry name" value="HxlR"/>
    <property type="match status" value="1"/>
</dbReference>
<proteinExistence type="predicted"/>
<dbReference type="InterPro" id="IPR002577">
    <property type="entry name" value="HTH_HxlR"/>
</dbReference>
<name>A0A921MDI1_9MICO</name>
<dbReference type="InterPro" id="IPR036527">
    <property type="entry name" value="SCP2_sterol-bd_dom_sf"/>
</dbReference>
<protein>
    <submittedName>
        <fullName evidence="5">Helix-turn-helix transcriptional regulator</fullName>
    </submittedName>
</protein>
<comment type="caution">
    <text evidence="5">The sequence shown here is derived from an EMBL/GenBank/DDBJ whole genome shotgun (WGS) entry which is preliminary data.</text>
</comment>
<evidence type="ECO:0000256" key="2">
    <source>
        <dbReference type="ARBA" id="ARBA00023125"/>
    </source>
</evidence>
<dbReference type="PROSITE" id="PS51118">
    <property type="entry name" value="HTH_HXLR"/>
    <property type="match status" value="1"/>
</dbReference>
<evidence type="ECO:0000313" key="5">
    <source>
        <dbReference type="EMBL" id="HJG79476.1"/>
    </source>
</evidence>
<dbReference type="PANTHER" id="PTHR33204">
    <property type="entry name" value="TRANSCRIPTIONAL REGULATOR, MARR FAMILY"/>
    <property type="match status" value="1"/>
</dbReference>
<reference evidence="5" key="1">
    <citation type="journal article" date="2021" name="PeerJ">
        <title>Extensive microbial diversity within the chicken gut microbiome revealed by metagenomics and culture.</title>
        <authorList>
            <person name="Gilroy R."/>
            <person name="Ravi A."/>
            <person name="Getino M."/>
            <person name="Pursley I."/>
            <person name="Horton D.L."/>
            <person name="Alikhan N.F."/>
            <person name="Baker D."/>
            <person name="Gharbi K."/>
            <person name="Hall N."/>
            <person name="Watson M."/>
            <person name="Adriaenssens E.M."/>
            <person name="Foster-Nyarko E."/>
            <person name="Jarju S."/>
            <person name="Secka A."/>
            <person name="Antonio M."/>
            <person name="Oren A."/>
            <person name="Chaudhuri R.R."/>
            <person name="La Ragione R."/>
            <person name="Hildebrand F."/>
            <person name="Pallen M.J."/>
        </authorList>
    </citation>
    <scope>NUCLEOTIDE SEQUENCE</scope>
    <source>
        <strain evidence="5">ChiGjej5B5-7349</strain>
    </source>
</reference>
<dbReference type="SUPFAM" id="SSF55718">
    <property type="entry name" value="SCP-like"/>
    <property type="match status" value="1"/>
</dbReference>
<evidence type="ECO:0000313" key="6">
    <source>
        <dbReference type="Proteomes" id="UP000784435"/>
    </source>
</evidence>
<feature type="domain" description="HTH hxlR-type" evidence="4">
    <location>
        <begin position="9"/>
        <end position="107"/>
    </location>
</feature>
<sequence>MSKDYGQFCGLSRAAAVLGERWALLIVRDLSVGARRFTDLQAGLPGIPTAVLTARLRELEGAGVVSRVAAPAPARGVLYELTPRGRELHPILDALGRWGARTMDAPRETEVVTDASLAAALRSAHTPGAVTGPLTFHVRSGGASAWATVHDDDVVVGAGEPQRNADLTLDAGPQLRLLLAGALTPDEALASGGVAITGSRRHLDVFARAFHVPLAAQHT</sequence>
<dbReference type="GO" id="GO:0003677">
    <property type="term" value="F:DNA binding"/>
    <property type="evidence" value="ECO:0007669"/>
    <property type="project" value="UniProtKB-KW"/>
</dbReference>
<dbReference type="InterPro" id="IPR036388">
    <property type="entry name" value="WH-like_DNA-bd_sf"/>
</dbReference>
<keyword evidence="1" id="KW-0805">Transcription regulation</keyword>
<evidence type="ECO:0000256" key="1">
    <source>
        <dbReference type="ARBA" id="ARBA00023015"/>
    </source>
</evidence>
<dbReference type="EMBL" id="DYUK01000080">
    <property type="protein sequence ID" value="HJG79476.1"/>
    <property type="molecule type" value="Genomic_DNA"/>
</dbReference>